<evidence type="ECO:0000313" key="2">
    <source>
        <dbReference type="EMBL" id="MBK0331310.1"/>
    </source>
</evidence>
<reference evidence="2 3" key="1">
    <citation type="submission" date="2020-12" db="EMBL/GenBank/DDBJ databases">
        <title>Brachybacterium sp. MASK1Z-5, whole genome shotgun sequence.</title>
        <authorList>
            <person name="Tuo L."/>
        </authorList>
    </citation>
    <scope>NUCLEOTIDE SEQUENCE [LARGE SCALE GENOMIC DNA]</scope>
    <source>
        <strain evidence="2 3">MASK1Z-5</strain>
    </source>
</reference>
<sequence>MTATGPDFIALQVRDLDAAATFFEEHLGLRRAPASPPGAVVFGTSPIPFAVREPLPGTDLDAASPRPGVGVALWLAVEDADALHEHLVGAGVEVLGPVADSPFGRTLTFVGPEGYALTAHTAQGPA</sequence>
<evidence type="ECO:0000259" key="1">
    <source>
        <dbReference type="PROSITE" id="PS51819"/>
    </source>
</evidence>
<feature type="domain" description="VOC" evidence="1">
    <location>
        <begin position="5"/>
        <end position="122"/>
    </location>
</feature>
<dbReference type="InterPro" id="IPR029068">
    <property type="entry name" value="Glyas_Bleomycin-R_OHBP_Dase"/>
</dbReference>
<dbReference type="PROSITE" id="PS51819">
    <property type="entry name" value="VOC"/>
    <property type="match status" value="1"/>
</dbReference>
<proteinExistence type="predicted"/>
<name>A0ABS1B9I5_9MICO</name>
<accession>A0ABS1B9I5</accession>
<dbReference type="Proteomes" id="UP000612352">
    <property type="component" value="Unassembled WGS sequence"/>
</dbReference>
<comment type="caution">
    <text evidence="2">The sequence shown here is derived from an EMBL/GenBank/DDBJ whole genome shotgun (WGS) entry which is preliminary data.</text>
</comment>
<dbReference type="Pfam" id="PF00903">
    <property type="entry name" value="Glyoxalase"/>
    <property type="match status" value="1"/>
</dbReference>
<evidence type="ECO:0000313" key="3">
    <source>
        <dbReference type="Proteomes" id="UP000612352"/>
    </source>
</evidence>
<dbReference type="EMBL" id="JAEDAJ010000003">
    <property type="protein sequence ID" value="MBK0331310.1"/>
    <property type="molecule type" value="Genomic_DNA"/>
</dbReference>
<dbReference type="InterPro" id="IPR037523">
    <property type="entry name" value="VOC_core"/>
</dbReference>
<dbReference type="Gene3D" id="3.10.180.10">
    <property type="entry name" value="2,3-Dihydroxybiphenyl 1,2-Dioxygenase, domain 1"/>
    <property type="match status" value="1"/>
</dbReference>
<protein>
    <submittedName>
        <fullName evidence="2">VOC family protein</fullName>
    </submittedName>
</protein>
<dbReference type="RefSeq" id="WP_200501935.1">
    <property type="nucleotide sequence ID" value="NZ_JAEDAJ010000003.1"/>
</dbReference>
<organism evidence="2 3">
    <name type="scientific">Brachybacterium halotolerans</name>
    <dbReference type="NCBI Taxonomy" id="2795215"/>
    <lineage>
        <taxon>Bacteria</taxon>
        <taxon>Bacillati</taxon>
        <taxon>Actinomycetota</taxon>
        <taxon>Actinomycetes</taxon>
        <taxon>Micrococcales</taxon>
        <taxon>Dermabacteraceae</taxon>
        <taxon>Brachybacterium</taxon>
    </lineage>
</organism>
<dbReference type="InterPro" id="IPR004360">
    <property type="entry name" value="Glyas_Fos-R_dOase_dom"/>
</dbReference>
<gene>
    <name evidence="2" type="ORF">I8D64_07830</name>
</gene>
<keyword evidence="3" id="KW-1185">Reference proteome</keyword>
<dbReference type="SUPFAM" id="SSF54593">
    <property type="entry name" value="Glyoxalase/Bleomycin resistance protein/Dihydroxybiphenyl dioxygenase"/>
    <property type="match status" value="1"/>
</dbReference>
<dbReference type="CDD" id="cd06587">
    <property type="entry name" value="VOC"/>
    <property type="match status" value="1"/>
</dbReference>